<dbReference type="InterPro" id="IPR041679">
    <property type="entry name" value="DNA2/NAM7-like_C"/>
</dbReference>
<dbReference type="InterPro" id="IPR045055">
    <property type="entry name" value="DNA2/NAM7-like"/>
</dbReference>
<dbReference type="CDD" id="cd18808">
    <property type="entry name" value="SF1_C_Upf1"/>
    <property type="match status" value="1"/>
</dbReference>
<dbReference type="Pfam" id="PF21144">
    <property type="entry name" value="Aquarius_N_3rd"/>
    <property type="match status" value="1"/>
</dbReference>
<dbReference type="Proteomes" id="UP001476247">
    <property type="component" value="Unassembled WGS sequence"/>
</dbReference>
<gene>
    <name evidence="8" type="ORF">HPULCUR_001241</name>
</gene>
<dbReference type="PANTHER" id="PTHR10887:SF5">
    <property type="entry name" value="RNA HELICASE AQUARIUS"/>
    <property type="match status" value="1"/>
</dbReference>
<dbReference type="InterPro" id="IPR026300">
    <property type="entry name" value="CWF11_fam"/>
</dbReference>
<evidence type="ECO:0000259" key="5">
    <source>
        <dbReference type="Pfam" id="PF16399"/>
    </source>
</evidence>
<dbReference type="Pfam" id="PF13086">
    <property type="entry name" value="AAA_11"/>
    <property type="match status" value="1"/>
</dbReference>
<dbReference type="Gene3D" id="3.40.50.300">
    <property type="entry name" value="P-loop containing nucleotide triphosphate hydrolases"/>
    <property type="match status" value="2"/>
</dbReference>
<comment type="caution">
    <text evidence="8">The sequence shown here is derived from an EMBL/GenBank/DDBJ whole genome shotgun (WGS) entry which is preliminary data.</text>
</comment>
<evidence type="ECO:0000259" key="6">
    <source>
        <dbReference type="Pfam" id="PF21143"/>
    </source>
</evidence>
<dbReference type="InterPro" id="IPR032174">
    <property type="entry name" value="Aquarius_N"/>
</dbReference>
<dbReference type="Pfam" id="PF13087">
    <property type="entry name" value="AAA_12"/>
    <property type="match status" value="1"/>
</dbReference>
<dbReference type="InterPro" id="IPR048967">
    <property type="entry name" value="Aquarius_insert"/>
</dbReference>
<feature type="region of interest" description="Disordered" evidence="2">
    <location>
        <begin position="768"/>
        <end position="793"/>
    </location>
</feature>
<name>A0ABP9XM59_9FUNG</name>
<feature type="region of interest" description="Disordered" evidence="2">
    <location>
        <begin position="1350"/>
        <end position="1370"/>
    </location>
</feature>
<accession>A0ABP9XM59</accession>
<reference evidence="8 9" key="1">
    <citation type="submission" date="2024-04" db="EMBL/GenBank/DDBJ databases">
        <title>genome sequences of Mucor flavus KT1a and Helicostylum pulchrum KT1b strains isolation_sourced from the surface of a dry-aged beef.</title>
        <authorList>
            <person name="Toyotome T."/>
            <person name="Hosono M."/>
            <person name="Torimaru M."/>
            <person name="Fukuda K."/>
            <person name="Mikami N."/>
        </authorList>
    </citation>
    <scope>NUCLEOTIDE SEQUENCE [LARGE SCALE GENOMIC DNA]</scope>
    <source>
        <strain evidence="8 9">KT1b</strain>
    </source>
</reference>
<dbReference type="InterPro" id="IPR047187">
    <property type="entry name" value="SF1_C_Upf1"/>
</dbReference>
<feature type="domain" description="RNA helicase aquarius beta-barrel" evidence="6">
    <location>
        <begin position="503"/>
        <end position="673"/>
    </location>
</feature>
<proteinExistence type="inferred from homology"/>
<dbReference type="EMBL" id="BAABUJ010000005">
    <property type="protein sequence ID" value="GAA5795879.1"/>
    <property type="molecule type" value="Genomic_DNA"/>
</dbReference>
<dbReference type="PIRSF" id="PIRSF038901">
    <property type="entry name" value="AQR_cwf11"/>
    <property type="match status" value="1"/>
</dbReference>
<feature type="domain" description="RNA helicase aquarius insertion" evidence="7">
    <location>
        <begin position="721"/>
        <end position="816"/>
    </location>
</feature>
<comment type="subcellular location">
    <subcellularLocation>
        <location evidence="1">Nucleus</location>
    </subcellularLocation>
</comment>
<protein>
    <recommendedName>
        <fullName evidence="1">Pre-mRNA-splicing factor</fullName>
    </recommendedName>
</protein>
<comment type="subunit">
    <text evidence="1">Belongs to the 40S cdc5-associated complex (or cwf complex), a spliceosome sub-complex reminiscent of a late-stage spliceosome.</text>
</comment>
<dbReference type="InterPro" id="IPR027417">
    <property type="entry name" value="P-loop_NTPase"/>
</dbReference>
<organism evidence="8 9">
    <name type="scientific">Helicostylum pulchrum</name>
    <dbReference type="NCBI Taxonomy" id="562976"/>
    <lineage>
        <taxon>Eukaryota</taxon>
        <taxon>Fungi</taxon>
        <taxon>Fungi incertae sedis</taxon>
        <taxon>Mucoromycota</taxon>
        <taxon>Mucoromycotina</taxon>
        <taxon>Mucoromycetes</taxon>
        <taxon>Mucorales</taxon>
        <taxon>Mucorineae</taxon>
        <taxon>Mucoraceae</taxon>
        <taxon>Helicostylum</taxon>
    </lineage>
</organism>
<keyword evidence="1" id="KW-0508">mRNA splicing</keyword>
<dbReference type="PANTHER" id="PTHR10887">
    <property type="entry name" value="DNA2/NAM7 HELICASE FAMILY"/>
    <property type="match status" value="1"/>
</dbReference>
<feature type="domain" description="RNA helicase aquarius N-terminal" evidence="5">
    <location>
        <begin position="35"/>
        <end position="422"/>
    </location>
</feature>
<keyword evidence="1" id="KW-0539">Nucleus</keyword>
<dbReference type="Pfam" id="PF16399">
    <property type="entry name" value="Aquarius_N_1st"/>
    <property type="match status" value="1"/>
</dbReference>
<feature type="region of interest" description="Disordered" evidence="2">
    <location>
        <begin position="1393"/>
        <end position="1417"/>
    </location>
</feature>
<dbReference type="Pfam" id="PF21143">
    <property type="entry name" value="Aquarius_N_2nd"/>
    <property type="match status" value="1"/>
</dbReference>
<feature type="domain" description="DNA2/NAM7 helicase helicase" evidence="3">
    <location>
        <begin position="829"/>
        <end position="1126"/>
    </location>
</feature>
<feature type="compositionally biased region" description="Basic and acidic residues" evidence="2">
    <location>
        <begin position="1393"/>
        <end position="1403"/>
    </location>
</feature>
<evidence type="ECO:0000259" key="7">
    <source>
        <dbReference type="Pfam" id="PF21144"/>
    </source>
</evidence>
<evidence type="ECO:0000313" key="9">
    <source>
        <dbReference type="Proteomes" id="UP001476247"/>
    </source>
</evidence>
<keyword evidence="1" id="KW-0507">mRNA processing</keyword>
<sequence length="1417" mass="163568">MYQKTTLPLHASPSEASSYRQRNLTLTEIQSDSVSKLAEKYFGGKKVNWDPKVVETIMNEELVASNFASHKLVLLELSHYLEKFLWPNYDENSSLNHVISICLIVNEKSRQNVSPWDAFGTDAEKFSLFFKRVIRLSTDADLSLFLSRSVLIFLIQCFQSLENDLVRTECLKLVTIGIWNQLAHEGKREQMFSEYPNLLKLWNSNNKKMAAADENTKEQLEFERNWLSSLMKKCLEIVYKIPVEGEADEEIIKISERYLEFFIDLEAQLPTRRFFNTLLEDHQVTVLCQMAPFVRRQNKDVDLLKKLLTTLSFYSKFEINDQTGVALTDIQMTEAHCQQLIQLQHVTFRQFKDEIKELPLANLASIETRKDLLWHLEPLSEQTLIRLCDALCIRSTPVDMSLDVENKEFLMNVLVEKYQKRESQIKKINSQPLYPDQDILFNDNLIQTQFYAGDRPLALPKLNLQFLTLHDYLLRNFTLFRLESSYEIRQDIEDVVKRINPRLTFPDMKTEFAGWARMAVPISTFNIVDVAEANLGEEKPSRVRADVGFQINKFTPAIRKEWDGLRKHDVMFLLTIQANEKSGDKLQQDEDFKEHYGIKYIRGCEVVDIIGKDGRVIDDNTRFSQSDNTSNWKGTQRTIRLELDPNQYKMDMDTFNNKKSGDIYQTFNILVRRKPQENNFKAVLETIRDLMQSDLVVPEWLQKVFLGYGDPASAHYTKMPNRLLKNDFRDTFLNWDHLKECFATKDMKVAEGQTEPLNPPYVISVLDDPMDAKDTKPTTKKSKKSKKATAAATEVKSESYQVSTYEVPSKGPYPEDIPKENHIRFTPVQAEAIHSGMNHGLTMVVGPPGTGKTDVAVQTIANLYHNHPEQHTLIVTHSNQALNQIFEKIIDLDIDPRHLVRLGHGEEELNSDSSFSKYGRVSSALERRLILLQEVQRLSQSLGVHGEHGSTCETAGYFYQVTVLPRWESFLSKVAEIDSLEKIAEIFPFAEFFSNAPKPIFADCIDKNTALKAATGCFTHLQNTFTELEEIRPFELLRSSYDRSNYLLTKEAKIIAMTCTHAALKRRELVALHFKYDNIIIEEAAQILEVETFIPLLLQEADHGTNRLKRVILIGDHHQLPPVVKNTAFQQYGNMEQSMFTRFVRLGVPTLQLDKQGRARPSLANLYNWRYNDLQDLEKVTVDSYTKANAGFTFEYQMVHVDKFQNQGETEPVPYFYQNLGEAEYVVAVYQYMRLLGYPAEKISILTTYNGQKALIDDVMKRRCAWNPYFGKPAAITTVDKYQGQQNDYVLLSLVRTKTVGHIRDIRRLVVAMSRARLGLYVFCHKTLFENCYELEPVFKQLSNRSDKLQLQHDENYPAKRSVEDRGEATEINDVEEMGKLVYKLSQEQLESMRSEEADKATLEESALAEVEAMEQD</sequence>
<comment type="similarity">
    <text evidence="1">Belongs to the CWF11 family.</text>
</comment>
<dbReference type="CDD" id="cd17935">
    <property type="entry name" value="EEXXQc_AQR"/>
    <property type="match status" value="1"/>
</dbReference>
<evidence type="ECO:0000259" key="4">
    <source>
        <dbReference type="Pfam" id="PF13087"/>
    </source>
</evidence>
<evidence type="ECO:0000313" key="8">
    <source>
        <dbReference type="EMBL" id="GAA5795879.1"/>
    </source>
</evidence>
<evidence type="ECO:0000256" key="2">
    <source>
        <dbReference type="SAM" id="MobiDB-lite"/>
    </source>
</evidence>
<dbReference type="InterPro" id="IPR048966">
    <property type="entry name" value="Aquarius_b-barrel"/>
</dbReference>
<evidence type="ECO:0000259" key="3">
    <source>
        <dbReference type="Pfam" id="PF13086"/>
    </source>
</evidence>
<comment type="function">
    <text evidence="1">Involved in mRNA splicing where it associates with cdc5 and the other cwf proteins as part of the spliceosome.</text>
</comment>
<feature type="compositionally biased region" description="Basic and acidic residues" evidence="2">
    <location>
        <begin position="1350"/>
        <end position="1369"/>
    </location>
</feature>
<evidence type="ECO:0000256" key="1">
    <source>
        <dbReference type="PIRNR" id="PIRNR038901"/>
    </source>
</evidence>
<dbReference type="InterPro" id="IPR041677">
    <property type="entry name" value="DNA2/NAM7_AAA_11"/>
</dbReference>
<keyword evidence="9" id="KW-1185">Reference proteome</keyword>
<feature type="domain" description="DNA2/NAM7 helicase-like C-terminal" evidence="4">
    <location>
        <begin position="1135"/>
        <end position="1326"/>
    </location>
</feature>
<dbReference type="SUPFAM" id="SSF52540">
    <property type="entry name" value="P-loop containing nucleoside triphosphate hydrolases"/>
    <property type="match status" value="1"/>
</dbReference>
<feature type="compositionally biased region" description="Basic residues" evidence="2">
    <location>
        <begin position="778"/>
        <end position="787"/>
    </location>
</feature>